<dbReference type="EMBL" id="BAABKG010000004">
    <property type="protein sequence ID" value="GAA5151917.1"/>
    <property type="molecule type" value="Genomic_DNA"/>
</dbReference>
<evidence type="ECO:0000313" key="1">
    <source>
        <dbReference type="EMBL" id="GAA5151917.1"/>
    </source>
</evidence>
<dbReference type="RefSeq" id="WP_345460522.1">
    <property type="nucleotide sequence ID" value="NZ_BAABKG010000004.1"/>
</dbReference>
<evidence type="ECO:0000313" key="2">
    <source>
        <dbReference type="Proteomes" id="UP001500221"/>
    </source>
</evidence>
<organism evidence="1 2">
    <name type="scientific">Nocardioides marinquilinus</name>
    <dbReference type="NCBI Taxonomy" id="1210400"/>
    <lineage>
        <taxon>Bacteria</taxon>
        <taxon>Bacillati</taxon>
        <taxon>Actinomycetota</taxon>
        <taxon>Actinomycetes</taxon>
        <taxon>Propionibacteriales</taxon>
        <taxon>Nocardioidaceae</taxon>
        <taxon>Nocardioides</taxon>
    </lineage>
</organism>
<gene>
    <name evidence="1" type="ORF">GCM10023340_31350</name>
</gene>
<keyword evidence="2" id="KW-1185">Reference proteome</keyword>
<reference evidence="2" key="1">
    <citation type="journal article" date="2019" name="Int. J. Syst. Evol. Microbiol.">
        <title>The Global Catalogue of Microorganisms (GCM) 10K type strain sequencing project: providing services to taxonomists for standard genome sequencing and annotation.</title>
        <authorList>
            <consortium name="The Broad Institute Genomics Platform"/>
            <consortium name="The Broad Institute Genome Sequencing Center for Infectious Disease"/>
            <person name="Wu L."/>
            <person name="Ma J."/>
        </authorList>
    </citation>
    <scope>NUCLEOTIDE SEQUENCE [LARGE SCALE GENOMIC DNA]</scope>
    <source>
        <strain evidence="2">JCM 18459</strain>
    </source>
</reference>
<comment type="caution">
    <text evidence="1">The sequence shown here is derived from an EMBL/GenBank/DDBJ whole genome shotgun (WGS) entry which is preliminary data.</text>
</comment>
<evidence type="ECO:0008006" key="3">
    <source>
        <dbReference type="Google" id="ProtNLM"/>
    </source>
</evidence>
<dbReference type="Proteomes" id="UP001500221">
    <property type="component" value="Unassembled WGS sequence"/>
</dbReference>
<sequence length="296" mass="29446">MTSTLGRGLIAGAVGTTLLNLATWVDVALSGRQPSDAPDRTVDGVLRRLGADVPRDGGRPAAYGALGGIAAGLGIGVAASAARTAGLRLPAPVGAAVIGAAAMAASDVPMALTGVSDPSTWSRADWTRDAAAHLAYGVGVRWALDRATPPASEDAVLERPTGRLLRRCLALGAAAGSRSTLGIGGPAVAAPTPVTLLTSGLVLGELVADKLPFAPSRLQLPGLASRVVTGSVGAVALARREQRSATLPLLVGAAGAVAGSVGGAAWRDWAQQRGLTWQGAVAEDAVAVGLTAWACR</sequence>
<protein>
    <recommendedName>
        <fullName evidence="3">DUF4126 domain-containing protein</fullName>
    </recommendedName>
</protein>
<accession>A0ABP9PTH2</accession>
<name>A0ABP9PTH2_9ACTN</name>
<proteinExistence type="predicted"/>